<evidence type="ECO:0000313" key="1">
    <source>
        <dbReference type="EMBL" id="MFD1429270.1"/>
    </source>
</evidence>
<dbReference type="GO" id="GO:0016787">
    <property type="term" value="F:hydrolase activity"/>
    <property type="evidence" value="ECO:0007669"/>
    <property type="project" value="UniProtKB-KW"/>
</dbReference>
<keyword evidence="1" id="KW-0378">Hydrolase</keyword>
<accession>A0ABW4CH99</accession>
<dbReference type="Proteomes" id="UP001597196">
    <property type="component" value="Unassembled WGS sequence"/>
</dbReference>
<gene>
    <name evidence="1" type="ORF">ACFQ4P_03265</name>
</gene>
<comment type="caution">
    <text evidence="1">The sequence shown here is derived from an EMBL/GenBank/DDBJ whole genome shotgun (WGS) entry which is preliminary data.</text>
</comment>
<keyword evidence="2" id="KW-1185">Reference proteome</keyword>
<sequence length="201" mass="20142">MAANIVATNDLRNQPNKIVITVGVNPYAVAEEKREAKIAAAKKAAAARKAAAAKKAAAEKLAAQKAAAAKAAAALAAQKAAAAQAAAAKAAAAKAAAASQATTTTTVSNTTGINKGTFKLSFYDPAAMGSSLGYGGVAANLSVFPRGTQLKIVLSNGTVWYRTVNDTGGFAYANPNQLDVAMPNSQIPSAGILYATVYVVG</sequence>
<protein>
    <submittedName>
        <fullName evidence="1">Hydrolase</fullName>
    </submittedName>
</protein>
<evidence type="ECO:0000313" key="2">
    <source>
        <dbReference type="Proteomes" id="UP001597196"/>
    </source>
</evidence>
<name>A0ABW4CH99_9LACO</name>
<proteinExistence type="predicted"/>
<dbReference type="RefSeq" id="WP_373300891.1">
    <property type="nucleotide sequence ID" value="NZ_BOLQ01000003.1"/>
</dbReference>
<dbReference type="EMBL" id="JBHTOC010000004">
    <property type="protein sequence ID" value="MFD1429270.1"/>
    <property type="molecule type" value="Genomic_DNA"/>
</dbReference>
<reference evidence="2" key="1">
    <citation type="journal article" date="2019" name="Int. J. Syst. Evol. Microbiol.">
        <title>The Global Catalogue of Microorganisms (GCM) 10K type strain sequencing project: providing services to taxonomists for standard genome sequencing and annotation.</title>
        <authorList>
            <consortium name="The Broad Institute Genomics Platform"/>
            <consortium name="The Broad Institute Genome Sequencing Center for Infectious Disease"/>
            <person name="Wu L."/>
            <person name="Ma J."/>
        </authorList>
    </citation>
    <scope>NUCLEOTIDE SEQUENCE [LARGE SCALE GENOMIC DNA]</scope>
    <source>
        <strain evidence="2">CCM 8980</strain>
    </source>
</reference>
<organism evidence="1 2">
    <name type="scientific">Lacticaseibacillus mingshuiensis</name>
    <dbReference type="NCBI Taxonomy" id="2799574"/>
    <lineage>
        <taxon>Bacteria</taxon>
        <taxon>Bacillati</taxon>
        <taxon>Bacillota</taxon>
        <taxon>Bacilli</taxon>
        <taxon>Lactobacillales</taxon>
        <taxon>Lactobacillaceae</taxon>
        <taxon>Lacticaseibacillus</taxon>
    </lineage>
</organism>